<name>G8LH43_9ENTR</name>
<evidence type="ECO:0000256" key="1">
    <source>
        <dbReference type="SAM" id="Phobius"/>
    </source>
</evidence>
<keyword evidence="1" id="KW-1133">Transmembrane helix</keyword>
<feature type="transmembrane region" description="Helical" evidence="1">
    <location>
        <begin position="15"/>
        <end position="34"/>
    </location>
</feature>
<dbReference type="Proteomes" id="UP000007838">
    <property type="component" value="Chromosome"/>
</dbReference>
<accession>G8LH43</accession>
<dbReference type="PROSITE" id="PS51257">
    <property type="entry name" value="PROKAR_LIPOPROTEIN"/>
    <property type="match status" value="1"/>
</dbReference>
<dbReference type="KEGG" id="eec:EcWSU1_02817"/>
<evidence type="ECO:0000313" key="2">
    <source>
        <dbReference type="EMBL" id="AEW74249.1"/>
    </source>
</evidence>
<evidence type="ECO:0000313" key="3">
    <source>
        <dbReference type="Proteomes" id="UP000007838"/>
    </source>
</evidence>
<proteinExistence type="predicted"/>
<reference evidence="2 3" key="1">
    <citation type="journal article" date="2011" name="Stand. Genomic Sci.">
        <title>Complete genome of the onion pathogen Enterobacter cloacae EcWSU1.</title>
        <authorList>
            <person name="Humann J.L."/>
            <person name="Wildung M."/>
            <person name="Cheng C.H."/>
            <person name="Lee T."/>
            <person name="Stewart J.E."/>
            <person name="Drew J.C."/>
            <person name="Triplett E.W."/>
            <person name="Main D."/>
            <person name="Schroeder B.K."/>
        </authorList>
    </citation>
    <scope>NUCLEOTIDE SEQUENCE [LARGE SCALE GENOMIC DNA]</scope>
    <source>
        <strain evidence="2 3">EcWSU1</strain>
    </source>
</reference>
<gene>
    <name evidence="2" type="ORF">EcWSU1_02817</name>
</gene>
<dbReference type="HOGENOM" id="CLU_2716039_0_0_6"/>
<dbReference type="EMBL" id="CP002886">
    <property type="protein sequence ID" value="AEW74249.1"/>
    <property type="molecule type" value="Genomic_DNA"/>
</dbReference>
<keyword evidence="1" id="KW-0812">Transmembrane</keyword>
<keyword evidence="1" id="KW-0472">Membrane</keyword>
<organism evidence="2 3">
    <name type="scientific">Enterobacter ludwigii</name>
    <dbReference type="NCBI Taxonomy" id="299767"/>
    <lineage>
        <taxon>Bacteria</taxon>
        <taxon>Pseudomonadati</taxon>
        <taxon>Pseudomonadota</taxon>
        <taxon>Gammaproteobacteria</taxon>
        <taxon>Enterobacterales</taxon>
        <taxon>Enterobacteriaceae</taxon>
        <taxon>Enterobacter</taxon>
        <taxon>Enterobacter cloacae complex</taxon>
    </lineage>
</organism>
<sequence>MGEPFIRQPFVRVNVAPIVPLLVTASACWAVVAVSNVPAQIKRSFLFIYHPPEDISVRLPHFIFAVQDVSPT</sequence>
<dbReference type="AlphaFoldDB" id="G8LH43"/>
<protein>
    <submittedName>
        <fullName evidence="2">Uncharacterized protein</fullName>
    </submittedName>
</protein>